<dbReference type="Gene3D" id="3.40.50.1220">
    <property type="entry name" value="TPP-binding domain"/>
    <property type="match status" value="1"/>
</dbReference>
<feature type="transmembrane region" description="Helical" evidence="10">
    <location>
        <begin position="159"/>
        <end position="179"/>
    </location>
</feature>
<organism evidence="12 13">
    <name type="scientific">Proteiniborus ethanoligenes</name>
    <dbReference type="NCBI Taxonomy" id="415015"/>
    <lineage>
        <taxon>Bacteria</taxon>
        <taxon>Bacillati</taxon>
        <taxon>Bacillota</taxon>
        <taxon>Clostridia</taxon>
        <taxon>Eubacteriales</taxon>
        <taxon>Proteiniborus</taxon>
    </lineage>
</organism>
<comment type="subcellular location">
    <subcellularLocation>
        <location evidence="1">Membrane</location>
        <topology evidence="1">Multi-pass membrane protein</topology>
    </subcellularLocation>
</comment>
<evidence type="ECO:0000256" key="1">
    <source>
        <dbReference type="ARBA" id="ARBA00004141"/>
    </source>
</evidence>
<proteinExistence type="predicted"/>
<feature type="transmembrane region" description="Helical" evidence="10">
    <location>
        <begin position="64"/>
        <end position="84"/>
    </location>
</feature>
<evidence type="ECO:0000256" key="3">
    <source>
        <dbReference type="ARBA" id="ARBA00022692"/>
    </source>
</evidence>
<accession>A0A1H3K5I0</accession>
<evidence type="ECO:0000256" key="5">
    <source>
        <dbReference type="ARBA" id="ARBA00022967"/>
    </source>
</evidence>
<dbReference type="AlphaFoldDB" id="A0A1H3K5I0"/>
<evidence type="ECO:0000256" key="7">
    <source>
        <dbReference type="ARBA" id="ARBA00023027"/>
    </source>
</evidence>
<evidence type="ECO:0000256" key="8">
    <source>
        <dbReference type="ARBA" id="ARBA00023136"/>
    </source>
</evidence>
<feature type="transmembrane region" description="Helical" evidence="10">
    <location>
        <begin position="128"/>
        <end position="153"/>
    </location>
</feature>
<dbReference type="Proteomes" id="UP000198625">
    <property type="component" value="Unassembled WGS sequence"/>
</dbReference>
<dbReference type="SUPFAM" id="SSF52467">
    <property type="entry name" value="DHS-like NAD/FAD-binding domain"/>
    <property type="match status" value="1"/>
</dbReference>
<dbReference type="InterPro" id="IPR029035">
    <property type="entry name" value="DHS-like_NAD/FAD-binding_dom"/>
</dbReference>
<keyword evidence="4" id="KW-0521">NADP</keyword>
<gene>
    <name evidence="12" type="ORF">SAMN05660462_00132</name>
</gene>
<dbReference type="EC" id="7.1.1.1" evidence="2"/>
<dbReference type="PANTHER" id="PTHR44758">
    <property type="entry name" value="NAD(P) TRANSHYDROGENASE SUBUNIT BETA"/>
    <property type="match status" value="1"/>
</dbReference>
<feature type="transmembrane region" description="Helical" evidence="10">
    <location>
        <begin position="212"/>
        <end position="232"/>
    </location>
</feature>
<evidence type="ECO:0000259" key="11">
    <source>
        <dbReference type="Pfam" id="PF02233"/>
    </source>
</evidence>
<feature type="transmembrane region" description="Helical" evidence="10">
    <location>
        <begin position="96"/>
        <end position="116"/>
    </location>
</feature>
<keyword evidence="5" id="KW-1278">Translocase</keyword>
<dbReference type="GO" id="GO:0008750">
    <property type="term" value="F:proton-translocating NAD(P)+ transhydrogenase activity"/>
    <property type="evidence" value="ECO:0007669"/>
    <property type="project" value="UniProtKB-EC"/>
</dbReference>
<feature type="domain" description="NADP transhydrogenase beta-like" evidence="11">
    <location>
        <begin position="1"/>
        <end position="443"/>
    </location>
</feature>
<evidence type="ECO:0000256" key="2">
    <source>
        <dbReference type="ARBA" id="ARBA00012943"/>
    </source>
</evidence>
<evidence type="ECO:0000256" key="9">
    <source>
        <dbReference type="ARBA" id="ARBA00048202"/>
    </source>
</evidence>
<keyword evidence="13" id="KW-1185">Reference proteome</keyword>
<keyword evidence="6 10" id="KW-1133">Transmembrane helix</keyword>
<evidence type="ECO:0000313" key="13">
    <source>
        <dbReference type="Proteomes" id="UP000198625"/>
    </source>
</evidence>
<keyword evidence="8 10" id="KW-0472">Membrane</keyword>
<dbReference type="Pfam" id="PF02233">
    <property type="entry name" value="PNTB"/>
    <property type="match status" value="1"/>
</dbReference>
<dbReference type="STRING" id="415015.SAMN05660462_00132"/>
<keyword evidence="7" id="KW-0520">NAD</keyword>
<dbReference type="GO" id="GO:0016020">
    <property type="term" value="C:membrane"/>
    <property type="evidence" value="ECO:0007669"/>
    <property type="project" value="UniProtKB-SubCell"/>
</dbReference>
<sequence length="449" mass="47375">MSSPKTARKGNTISASAMLIAIIAVMYYNGILTIPLLWGGMVLGGIIGGLLAKNVKMIQMPQMVALLNGLGGGASAFVALVEISEKYSAMPVFNRFAGLLALAIGGVTLSGSLIAAGKLDRKISQKPVSIPGGGMISTLIIVVLGALTIIGAILTDSLVLIIASVSLLISLVYGVIFALRVGGGDMPITISLLNSFSGLAASISGLTIGDPLLVSVGAIVGASGIILTQIMCRAMNRSLIDVLNGSSRSKKTVSVDKTEKAYDETEEKVVEEINAKEAPRERTVEDIIEESQKVIIIPGYGMAVAQAQNQVKTLYDLLESKGKEVSFAIHPVAGRMPGHMNVLLAEVDIPYDKLKEMDDVNDEFKETDIAIVIGASDVVNPAANTAEGTPIYGMPVLKAEEAKHVIVFNLDNKPGYSGVENSLYKMEHVYMIMGNASETVNELNIKISK</sequence>
<keyword evidence="3 10" id="KW-0812">Transmembrane</keyword>
<reference evidence="13" key="1">
    <citation type="submission" date="2016-10" db="EMBL/GenBank/DDBJ databases">
        <authorList>
            <person name="Varghese N."/>
            <person name="Submissions S."/>
        </authorList>
    </citation>
    <scope>NUCLEOTIDE SEQUENCE [LARGE SCALE GENOMIC DNA]</scope>
    <source>
        <strain evidence="13">DSM 21650</strain>
    </source>
</reference>
<evidence type="ECO:0000256" key="6">
    <source>
        <dbReference type="ARBA" id="ARBA00022989"/>
    </source>
</evidence>
<dbReference type="PANTHER" id="PTHR44758:SF1">
    <property type="entry name" value="NAD(P) TRANSHYDROGENASE SUBUNIT BETA"/>
    <property type="match status" value="1"/>
</dbReference>
<name>A0A1H3K5I0_9FIRM</name>
<evidence type="ECO:0000256" key="10">
    <source>
        <dbReference type="SAM" id="Phobius"/>
    </source>
</evidence>
<evidence type="ECO:0000313" key="12">
    <source>
        <dbReference type="EMBL" id="SDY47109.1"/>
    </source>
</evidence>
<evidence type="ECO:0000256" key="4">
    <source>
        <dbReference type="ARBA" id="ARBA00022857"/>
    </source>
</evidence>
<dbReference type="InterPro" id="IPR034300">
    <property type="entry name" value="PNTB-like"/>
</dbReference>
<dbReference type="EMBL" id="FNQE01000001">
    <property type="protein sequence ID" value="SDY47109.1"/>
    <property type="molecule type" value="Genomic_DNA"/>
</dbReference>
<comment type="catalytic activity">
    <reaction evidence="9">
        <text>NAD(+) + NADPH + H(+)(in) = NADH + NADP(+) + H(+)(out)</text>
        <dbReference type="Rhea" id="RHEA:47992"/>
        <dbReference type="ChEBI" id="CHEBI:15378"/>
        <dbReference type="ChEBI" id="CHEBI:57540"/>
        <dbReference type="ChEBI" id="CHEBI:57783"/>
        <dbReference type="ChEBI" id="CHEBI:57945"/>
        <dbReference type="ChEBI" id="CHEBI:58349"/>
        <dbReference type="EC" id="7.1.1.1"/>
    </reaction>
</comment>
<protein>
    <recommendedName>
        <fullName evidence="2">proton-translocating NAD(P)(+) transhydrogenase</fullName>
        <ecNumber evidence="2">7.1.1.1</ecNumber>
    </recommendedName>
</protein>